<feature type="domain" description="Trichome birefringence-like C-terminal" evidence="9">
    <location>
        <begin position="126"/>
        <end position="409"/>
    </location>
</feature>
<evidence type="ECO:0000259" key="9">
    <source>
        <dbReference type="Pfam" id="PF13839"/>
    </source>
</evidence>
<dbReference type="Pfam" id="PF13839">
    <property type="entry name" value="PC-Esterase"/>
    <property type="match status" value="1"/>
</dbReference>
<evidence type="ECO:0000313" key="13">
    <source>
        <dbReference type="Proteomes" id="UP000012960"/>
    </source>
</evidence>
<keyword evidence="5 8" id="KW-1133">Transmembrane helix</keyword>
<evidence type="ECO:0000256" key="5">
    <source>
        <dbReference type="ARBA" id="ARBA00022989"/>
    </source>
</evidence>
<evidence type="ECO:0000256" key="4">
    <source>
        <dbReference type="ARBA" id="ARBA00022968"/>
    </source>
</evidence>
<accession>A0A804IE57</accession>
<name>A0A804IE57_MUSAM</name>
<dbReference type="OMA" id="TMDVMEA"/>
<comment type="subcellular location">
    <subcellularLocation>
        <location evidence="1">Golgi apparatus membrane</location>
        <topology evidence="1">Single-pass type II membrane protein</topology>
    </subcellularLocation>
</comment>
<feature type="domain" description="Trichome birefringence-like N-terminal" evidence="10">
    <location>
        <begin position="72"/>
        <end position="125"/>
    </location>
</feature>
<keyword evidence="6" id="KW-0333">Golgi apparatus</keyword>
<evidence type="ECO:0000256" key="1">
    <source>
        <dbReference type="ARBA" id="ARBA00004323"/>
    </source>
</evidence>
<keyword evidence="7 8" id="KW-0472">Membrane</keyword>
<dbReference type="GO" id="GO:0000139">
    <property type="term" value="C:Golgi membrane"/>
    <property type="evidence" value="ECO:0007669"/>
    <property type="project" value="UniProtKB-SubCell"/>
</dbReference>
<dbReference type="EMBL" id="HG996468">
    <property type="protein sequence ID" value="CAG1850736.1"/>
    <property type="molecule type" value="Genomic_DNA"/>
</dbReference>
<dbReference type="PANTHER" id="PTHR32285:SF53">
    <property type="entry name" value="PROTEIN TRICHOME BIREFRINGENCE-LIKE 9"/>
    <property type="match status" value="1"/>
</dbReference>
<dbReference type="Pfam" id="PF14416">
    <property type="entry name" value="PMR5N"/>
    <property type="match status" value="1"/>
</dbReference>
<evidence type="ECO:0000313" key="12">
    <source>
        <dbReference type="EnsemblPlants" id="Ma03_p20080.1"/>
    </source>
</evidence>
<dbReference type="PANTHER" id="PTHR32285">
    <property type="entry name" value="PROTEIN TRICHOME BIREFRINGENCE-LIKE 9-RELATED"/>
    <property type="match status" value="1"/>
</dbReference>
<evidence type="ECO:0000256" key="2">
    <source>
        <dbReference type="ARBA" id="ARBA00007727"/>
    </source>
</evidence>
<evidence type="ECO:0000313" key="11">
    <source>
        <dbReference type="EMBL" id="CAG1850736.1"/>
    </source>
</evidence>
<dbReference type="Gramene" id="Ma03_t20080.1">
    <property type="protein sequence ID" value="Ma03_p20080.1"/>
    <property type="gene ID" value="Ma03_g20080"/>
</dbReference>
<dbReference type="EnsemblPlants" id="Ma03_t20080.1">
    <property type="protein sequence ID" value="Ma03_p20080.1"/>
    <property type="gene ID" value="Ma03_g20080"/>
</dbReference>
<evidence type="ECO:0000256" key="3">
    <source>
        <dbReference type="ARBA" id="ARBA00022692"/>
    </source>
</evidence>
<evidence type="ECO:0000256" key="8">
    <source>
        <dbReference type="SAM" id="Phobius"/>
    </source>
</evidence>
<dbReference type="AlphaFoldDB" id="A0A804IE57"/>
<dbReference type="GO" id="GO:1990538">
    <property type="term" value="F:xylan O-acetyltransferase activity"/>
    <property type="evidence" value="ECO:0007669"/>
    <property type="project" value="UniProtKB-ARBA"/>
</dbReference>
<dbReference type="InParanoid" id="A0A804IE57"/>
<protein>
    <submittedName>
        <fullName evidence="11">(wild Malaysian banana) hypothetical protein</fullName>
    </submittedName>
</protein>
<keyword evidence="3 8" id="KW-0812">Transmembrane</keyword>
<proteinExistence type="inferred from homology"/>
<feature type="transmembrane region" description="Helical" evidence="8">
    <location>
        <begin position="30"/>
        <end position="50"/>
    </location>
</feature>
<dbReference type="GO" id="GO:0005794">
    <property type="term" value="C:Golgi apparatus"/>
    <property type="evidence" value="ECO:0000318"/>
    <property type="project" value="GO_Central"/>
</dbReference>
<reference evidence="12" key="2">
    <citation type="submission" date="2021-05" db="UniProtKB">
        <authorList>
            <consortium name="EnsemblPlants"/>
        </authorList>
    </citation>
    <scope>IDENTIFICATION</scope>
    <source>
        <strain evidence="12">subsp. malaccensis</strain>
    </source>
</reference>
<reference evidence="11" key="1">
    <citation type="submission" date="2021-03" db="EMBL/GenBank/DDBJ databases">
        <authorList>
            <consortium name="Genoscope - CEA"/>
            <person name="William W."/>
        </authorList>
    </citation>
    <scope>NUCLEOTIDE SEQUENCE</scope>
    <source>
        <strain evidence="11">Doubled-haploid Pahang</strain>
    </source>
</reference>
<evidence type="ECO:0000256" key="6">
    <source>
        <dbReference type="ARBA" id="ARBA00023034"/>
    </source>
</evidence>
<dbReference type="InterPro" id="IPR025846">
    <property type="entry name" value="TBL_N"/>
</dbReference>
<sequence length="423" mass="48811">MDQPPPQASPPHHRLFFLPSPTHLFKGHSTAYTISCLLLLFSFLLLPHFLTPLQPFLLLRIPRSHDSHPDTACDYTFGRWVWDEARPLDAYTEDCPFLDPGFQCRRNGRNDSSYLYWRWQPHGCDLPRFNASEMLERSRNGKIIFAGDSIGRNQWESFLCMLAKAVQNKSSIYEKYGNPITKHKGFLSMVFHDHNLTVEYYRAPFLAAVGRPPRASPDHVRAAIHLDALHWQCKHWVDADVLILNAGHWWNDKKTIDVGLYFQVGEEIQTAMDVKEAFRRTLETVKLWTFNNLHLRKSHVFFRNHSPIHFSNGTWDNGGSCTAFTEPEKDPAALGPEPWNNRVIADTVEGMKSGGRKVQLLNITYLTEFRKDAHPSAHREPGTPTDAPEDCSHWCLPGVPDTWNQLLYAYLLMMEYDTRKKNV</sequence>
<dbReference type="Proteomes" id="UP000012960">
    <property type="component" value="Unplaced"/>
</dbReference>
<dbReference type="InterPro" id="IPR029962">
    <property type="entry name" value="TBL"/>
</dbReference>
<evidence type="ECO:0000256" key="7">
    <source>
        <dbReference type="ARBA" id="ARBA00023136"/>
    </source>
</evidence>
<dbReference type="InterPro" id="IPR026057">
    <property type="entry name" value="TBL_C"/>
</dbReference>
<dbReference type="GO" id="GO:0016413">
    <property type="term" value="F:O-acetyltransferase activity"/>
    <property type="evidence" value="ECO:0000318"/>
    <property type="project" value="GO_Central"/>
</dbReference>
<organism evidence="12 13">
    <name type="scientific">Musa acuminata subsp. malaccensis</name>
    <name type="common">Wild banana</name>
    <name type="synonym">Musa malaccensis</name>
    <dbReference type="NCBI Taxonomy" id="214687"/>
    <lineage>
        <taxon>Eukaryota</taxon>
        <taxon>Viridiplantae</taxon>
        <taxon>Streptophyta</taxon>
        <taxon>Embryophyta</taxon>
        <taxon>Tracheophyta</taxon>
        <taxon>Spermatophyta</taxon>
        <taxon>Magnoliopsida</taxon>
        <taxon>Liliopsida</taxon>
        <taxon>Zingiberales</taxon>
        <taxon>Musaceae</taxon>
        <taxon>Musa</taxon>
    </lineage>
</organism>
<keyword evidence="13" id="KW-1185">Reference proteome</keyword>
<gene>
    <name evidence="11" type="ORF">GSMUA_198300.1</name>
</gene>
<comment type="similarity">
    <text evidence="2">Belongs to the PC-esterase family. TBL subfamily.</text>
</comment>
<keyword evidence="4" id="KW-0735">Signal-anchor</keyword>
<evidence type="ECO:0000259" key="10">
    <source>
        <dbReference type="Pfam" id="PF14416"/>
    </source>
</evidence>